<organism evidence="2 3">
    <name type="scientific">Mycena albidolilacea</name>
    <dbReference type="NCBI Taxonomy" id="1033008"/>
    <lineage>
        <taxon>Eukaryota</taxon>
        <taxon>Fungi</taxon>
        <taxon>Dikarya</taxon>
        <taxon>Basidiomycota</taxon>
        <taxon>Agaricomycotina</taxon>
        <taxon>Agaricomycetes</taxon>
        <taxon>Agaricomycetidae</taxon>
        <taxon>Agaricales</taxon>
        <taxon>Marasmiineae</taxon>
        <taxon>Mycenaceae</taxon>
        <taxon>Mycena</taxon>
    </lineage>
</organism>
<name>A0AAD6ZAZ0_9AGAR</name>
<keyword evidence="1" id="KW-0732">Signal</keyword>
<evidence type="ECO:0000313" key="3">
    <source>
        <dbReference type="Proteomes" id="UP001218218"/>
    </source>
</evidence>
<evidence type="ECO:0000313" key="2">
    <source>
        <dbReference type="EMBL" id="KAJ7314511.1"/>
    </source>
</evidence>
<feature type="chain" id="PRO_5041919057" evidence="1">
    <location>
        <begin position="20"/>
        <end position="169"/>
    </location>
</feature>
<dbReference type="AlphaFoldDB" id="A0AAD6ZAZ0"/>
<keyword evidence="3" id="KW-1185">Reference proteome</keyword>
<sequence length="169" mass="18476">MFSLCIFFCMVLNVPLVLVYNISGQAVEKYYVAGTTFICLICNVPPYTSGNLGHVLNPTKAFIRALRALHHPDAETETQFYGRSGCLSTIVDIPPPEISFGDSEALDNDYAQQECLRGNEISTAPGSDLEVGKKWWYYFGHGTSGATTSLSMCRSAVMLPGVDVVYLST</sequence>
<dbReference type="Proteomes" id="UP001218218">
    <property type="component" value="Unassembled WGS sequence"/>
</dbReference>
<evidence type="ECO:0000256" key="1">
    <source>
        <dbReference type="SAM" id="SignalP"/>
    </source>
</evidence>
<protein>
    <submittedName>
        <fullName evidence="2">Uncharacterized protein</fullName>
    </submittedName>
</protein>
<feature type="signal peptide" evidence="1">
    <location>
        <begin position="1"/>
        <end position="19"/>
    </location>
</feature>
<accession>A0AAD6ZAZ0</accession>
<comment type="caution">
    <text evidence="2">The sequence shown here is derived from an EMBL/GenBank/DDBJ whole genome shotgun (WGS) entry which is preliminary data.</text>
</comment>
<proteinExistence type="predicted"/>
<gene>
    <name evidence="2" type="ORF">DFH08DRAFT_1041760</name>
</gene>
<reference evidence="2" key="1">
    <citation type="submission" date="2023-03" db="EMBL/GenBank/DDBJ databases">
        <title>Massive genome expansion in bonnet fungi (Mycena s.s.) driven by repeated elements and novel gene families across ecological guilds.</title>
        <authorList>
            <consortium name="Lawrence Berkeley National Laboratory"/>
            <person name="Harder C.B."/>
            <person name="Miyauchi S."/>
            <person name="Viragh M."/>
            <person name="Kuo A."/>
            <person name="Thoen E."/>
            <person name="Andreopoulos B."/>
            <person name="Lu D."/>
            <person name="Skrede I."/>
            <person name="Drula E."/>
            <person name="Henrissat B."/>
            <person name="Morin E."/>
            <person name="Kohler A."/>
            <person name="Barry K."/>
            <person name="LaButti K."/>
            <person name="Morin E."/>
            <person name="Salamov A."/>
            <person name="Lipzen A."/>
            <person name="Mereny Z."/>
            <person name="Hegedus B."/>
            <person name="Baldrian P."/>
            <person name="Stursova M."/>
            <person name="Weitz H."/>
            <person name="Taylor A."/>
            <person name="Grigoriev I.V."/>
            <person name="Nagy L.G."/>
            <person name="Martin F."/>
            <person name="Kauserud H."/>
        </authorList>
    </citation>
    <scope>NUCLEOTIDE SEQUENCE</scope>
    <source>
        <strain evidence="2">CBHHK002</strain>
    </source>
</reference>
<dbReference type="EMBL" id="JARIHO010000067">
    <property type="protein sequence ID" value="KAJ7314511.1"/>
    <property type="molecule type" value="Genomic_DNA"/>
</dbReference>